<dbReference type="FunFam" id="3.90.420.10:FF:000003">
    <property type="entry name" value="Nitrate reductase"/>
    <property type="match status" value="1"/>
</dbReference>
<dbReference type="GO" id="GO:0006809">
    <property type="term" value="P:nitric oxide biosynthetic process"/>
    <property type="evidence" value="ECO:0007669"/>
    <property type="project" value="InterPro"/>
</dbReference>
<dbReference type="Gene3D" id="3.90.420.10">
    <property type="entry name" value="Oxidoreductase, molybdopterin-binding domain"/>
    <property type="match status" value="1"/>
</dbReference>
<dbReference type="InterPro" id="IPR036374">
    <property type="entry name" value="OxRdtase_Mopterin-bd_sf"/>
</dbReference>
<dbReference type="PRINTS" id="PR00406">
    <property type="entry name" value="CYTB5RDTASE"/>
</dbReference>
<dbReference type="PRINTS" id="PR00363">
    <property type="entry name" value="CYTOCHROMEB5"/>
</dbReference>
<dbReference type="PRINTS" id="PR00371">
    <property type="entry name" value="FPNCR"/>
</dbReference>
<comment type="subunit">
    <text evidence="5">Homodimer.</text>
</comment>
<dbReference type="FunFam" id="3.10.120.10:FF:000007">
    <property type="entry name" value="Sulfite oxidase, mitochondrial"/>
    <property type="match status" value="1"/>
</dbReference>
<protein>
    <recommendedName>
        <fullName evidence="17">Nitrate reductase</fullName>
    </recommendedName>
</protein>
<dbReference type="PROSITE" id="PS00559">
    <property type="entry name" value="MOLYBDOPTERIN_EUK"/>
    <property type="match status" value="1"/>
</dbReference>
<dbReference type="FunFam" id="2.60.40.650:FF:000001">
    <property type="entry name" value="Nitrate reductase"/>
    <property type="match status" value="1"/>
</dbReference>
<dbReference type="Pfam" id="PF00173">
    <property type="entry name" value="Cyt-b5"/>
    <property type="match status" value="1"/>
</dbReference>
<comment type="catalytic activity">
    <reaction evidence="16">
        <text>nitrite + NAD(+) + H2O = nitrate + NADH + H(+)</text>
        <dbReference type="Rhea" id="RHEA:17913"/>
        <dbReference type="ChEBI" id="CHEBI:15377"/>
        <dbReference type="ChEBI" id="CHEBI:15378"/>
        <dbReference type="ChEBI" id="CHEBI:16301"/>
        <dbReference type="ChEBI" id="CHEBI:17632"/>
        <dbReference type="ChEBI" id="CHEBI:57540"/>
        <dbReference type="ChEBI" id="CHEBI:57945"/>
        <dbReference type="EC" id="1.7.1.1"/>
    </reaction>
</comment>
<dbReference type="GO" id="GO:0008482">
    <property type="term" value="F:sulfite oxidase activity"/>
    <property type="evidence" value="ECO:0007669"/>
    <property type="project" value="TreeGrafter"/>
</dbReference>
<keyword evidence="15" id="KW-1015">Disulfide bond</keyword>
<dbReference type="PIRSF" id="PIRSF000233">
    <property type="entry name" value="Nitr_rd_NADH"/>
    <property type="match status" value="1"/>
</dbReference>
<dbReference type="InterPro" id="IPR022407">
    <property type="entry name" value="OxRdtase_Mopterin_BS"/>
</dbReference>
<dbReference type="PANTHER" id="PTHR19372:SF7">
    <property type="entry name" value="SULFITE OXIDASE, MITOCHONDRIAL"/>
    <property type="match status" value="1"/>
</dbReference>
<evidence type="ECO:0000256" key="8">
    <source>
        <dbReference type="ARBA" id="ARBA00022630"/>
    </source>
</evidence>
<dbReference type="SUPFAM" id="SSF81296">
    <property type="entry name" value="E set domains"/>
    <property type="match status" value="1"/>
</dbReference>
<dbReference type="Gene3D" id="2.40.30.10">
    <property type="entry name" value="Translation factors"/>
    <property type="match status" value="1"/>
</dbReference>
<dbReference type="CDD" id="cd02112">
    <property type="entry name" value="eukary_NR_Moco"/>
    <property type="match status" value="1"/>
</dbReference>
<feature type="domain" description="Cytochrome b5 heme-binding" evidence="19">
    <location>
        <begin position="510"/>
        <end position="585"/>
    </location>
</feature>
<dbReference type="PRINTS" id="PR00407">
    <property type="entry name" value="EUMOPTERIN"/>
</dbReference>
<dbReference type="SUPFAM" id="SSF55856">
    <property type="entry name" value="Cytochrome b5-like heme/steroid binding domain"/>
    <property type="match status" value="1"/>
</dbReference>
<keyword evidence="10" id="KW-0274">FAD</keyword>
<proteinExistence type="inferred from homology"/>
<keyword evidence="13" id="KW-0520">NAD</keyword>
<dbReference type="Pfam" id="PF00175">
    <property type="entry name" value="NAD_binding_1"/>
    <property type="match status" value="1"/>
</dbReference>
<keyword evidence="8" id="KW-0285">Flavoprotein</keyword>
<accession>A0A445H6P4</accession>
<dbReference type="EMBL" id="QZWG01000014">
    <property type="protein sequence ID" value="RZB69348.1"/>
    <property type="molecule type" value="Genomic_DNA"/>
</dbReference>
<evidence type="ECO:0000256" key="13">
    <source>
        <dbReference type="ARBA" id="ARBA00023027"/>
    </source>
</evidence>
<dbReference type="GO" id="GO:0020037">
    <property type="term" value="F:heme binding"/>
    <property type="evidence" value="ECO:0007669"/>
    <property type="project" value="InterPro"/>
</dbReference>
<evidence type="ECO:0000256" key="9">
    <source>
        <dbReference type="ARBA" id="ARBA00022723"/>
    </source>
</evidence>
<dbReference type="InterPro" id="IPR001199">
    <property type="entry name" value="Cyt_B5-like_heme/steroid-bd"/>
</dbReference>
<comment type="cofactor">
    <cofactor evidence="1">
        <name>heme</name>
        <dbReference type="ChEBI" id="CHEBI:30413"/>
    </cofactor>
</comment>
<dbReference type="GO" id="GO:0050464">
    <property type="term" value="F:nitrate reductase (NADPH) activity"/>
    <property type="evidence" value="ECO:0007669"/>
    <property type="project" value="InterPro"/>
</dbReference>
<evidence type="ECO:0000256" key="11">
    <source>
        <dbReference type="ARBA" id="ARBA00023002"/>
    </source>
</evidence>
<keyword evidence="14 17" id="KW-0534">Nitrate assimilation</keyword>
<evidence type="ECO:0000313" key="22">
    <source>
        <dbReference type="Proteomes" id="UP000289340"/>
    </source>
</evidence>
<evidence type="ECO:0000256" key="18">
    <source>
        <dbReference type="PIRSR" id="PIRSR000233-1"/>
    </source>
</evidence>
<comment type="similarity">
    <text evidence="4 17">Belongs to the nitrate reductase family.</text>
</comment>
<dbReference type="InterPro" id="IPR014756">
    <property type="entry name" value="Ig_E-set"/>
</dbReference>
<keyword evidence="7" id="KW-0349">Heme</keyword>
<evidence type="ECO:0000313" key="21">
    <source>
        <dbReference type="EMBL" id="RZB69348.1"/>
    </source>
</evidence>
<feature type="binding site" evidence="18">
    <location>
        <position position="162"/>
    </location>
    <ligand>
        <name>Mo-molybdopterin</name>
        <dbReference type="ChEBI" id="CHEBI:71302"/>
    </ligand>
    <ligandPart>
        <name>Mo</name>
        <dbReference type="ChEBI" id="CHEBI:28685"/>
    </ligandPart>
</feature>
<evidence type="ECO:0000256" key="15">
    <source>
        <dbReference type="ARBA" id="ARBA00023157"/>
    </source>
</evidence>
<dbReference type="Pfam" id="PF03404">
    <property type="entry name" value="Mo-co_dimer"/>
    <property type="match status" value="1"/>
</dbReference>
<dbReference type="PANTHER" id="PTHR19372">
    <property type="entry name" value="SULFITE REDUCTASE"/>
    <property type="match status" value="1"/>
</dbReference>
<dbReference type="Pfam" id="PF00970">
    <property type="entry name" value="FAD_binding_6"/>
    <property type="match status" value="1"/>
</dbReference>
<dbReference type="GO" id="GO:0009703">
    <property type="term" value="F:nitrate reductase (NADH) activity"/>
    <property type="evidence" value="ECO:0007669"/>
    <property type="project" value="UniProtKB-EC"/>
</dbReference>
<sequence>MAASISNRQYGSHINDVVGRNKPPPPLDFDTDFSSDEENDYASYLKELNQLIQKGNAEMEDSILDPRHEGTADEWVPRNASMVRLTGKYPFNAEAPLPRLMHHGFITPVPLHYVRSHGSVVKGKFEDWTVEVTGLVKNPTRLTLETLLKSFPQREFPATLVCAGNRRKEQNMVKQSNGFNWGCGGTSTTLWRGVPLRHVLRHCGILSHSKGAHYVNFEGAEDLPGGGGCKYGTSITREAAMDPSRDIIIAYMQNGELLAPDHGYPVRMIIPGFIGGRMVKWLKRIVVSEHESESYYHYKDNRVLPSQVDSEHADAEGWWYKPEYIINELNINSVITTPCHQEILPINSWTTQRPYLLRGYAYTGGGRKLTRVEVTLDVGKTWRLCKLDRTEKPNKYGKYWCWCFWSLEVEVMDLLGTKEIAVRAWDEGLNTQPEHLIWNVMGMMNNCWFRVKTNVAKPHKGEIGIVFEHPTQPANQPGGWMVKEKHLEKSLEKLPSLKKSGSTPSMNTSSKMFTISEVKKHCISDSTWIIIHGHVYDCTRFLKDHPGGVDSILINAGTDCTEEFDAIHSEKAKKMLEDFRIGELMSTGYTSDSSPNNSVHGNSEFTHLPLIKEITTTPPPPPRDVALKTREKIPCKLVSKTSISHDVRLFRFALPSKDQLLGLPVGKHIFLCATINEKLCMRAYTPTSSVDEVGFFDLVIKVYFKGVHPKFPKGGLMSQHLDSLSIGSVLDVKGPLGHIEYTGRGNFLVHGKQRFAKRLAMLAGGTGITPIYQVAQAILKDPEDPTEMHVVYANKTEDDILLKEEMDVWAKKHSDRFKVWYVVETAREGWEYSVGFITESIMREHLPETSTDALALTCGPPPMIQFAVQPNLEKMGYDIKNDLLVF</sequence>
<dbReference type="InterPro" id="IPR039261">
    <property type="entry name" value="FNR_nucleotide-bd"/>
</dbReference>
<dbReference type="InterPro" id="IPR008333">
    <property type="entry name" value="Cbr1-like_FAD-bd_dom"/>
</dbReference>
<dbReference type="InterPro" id="IPR005066">
    <property type="entry name" value="MoCF_OxRdtse_dimer"/>
</dbReference>
<dbReference type="Gramene" id="XM_028342644.1">
    <property type="protein sequence ID" value="XP_028198445.1"/>
    <property type="gene ID" value="LOC114383053"/>
</dbReference>
<evidence type="ECO:0000256" key="10">
    <source>
        <dbReference type="ARBA" id="ARBA00022827"/>
    </source>
</evidence>
<evidence type="ECO:0000256" key="7">
    <source>
        <dbReference type="ARBA" id="ARBA00022617"/>
    </source>
</evidence>
<name>A0A445H6P4_GLYSO</name>
<dbReference type="InterPro" id="IPR001709">
    <property type="entry name" value="Flavoprot_Pyr_Nucl_cyt_Rdtase"/>
</dbReference>
<dbReference type="Gene3D" id="3.10.120.10">
    <property type="entry name" value="Cytochrome b5-like heme/steroid binding domain"/>
    <property type="match status" value="1"/>
</dbReference>
<dbReference type="InterPro" id="IPR001433">
    <property type="entry name" value="OxRdtase_FAD/NAD-bd"/>
</dbReference>
<dbReference type="FunFam" id="3.40.50.80:FF:000025">
    <property type="entry name" value="Nitrate reductase [NADH]"/>
    <property type="match status" value="1"/>
</dbReference>
<dbReference type="AlphaFoldDB" id="A0A445H6P4"/>
<dbReference type="GO" id="GO:0030151">
    <property type="term" value="F:molybdenum ion binding"/>
    <property type="evidence" value="ECO:0007669"/>
    <property type="project" value="InterPro"/>
</dbReference>
<keyword evidence="22" id="KW-1185">Reference proteome</keyword>
<keyword evidence="11" id="KW-0560">Oxidoreductase</keyword>
<dbReference type="CDD" id="cd06183">
    <property type="entry name" value="cyt_b5_reduct_like"/>
    <property type="match status" value="1"/>
</dbReference>
<dbReference type="InterPro" id="IPR000572">
    <property type="entry name" value="OxRdtase_Mopterin-bd_dom"/>
</dbReference>
<dbReference type="Proteomes" id="UP000289340">
    <property type="component" value="Chromosome 14"/>
</dbReference>
<evidence type="ECO:0000256" key="14">
    <source>
        <dbReference type="ARBA" id="ARBA00023063"/>
    </source>
</evidence>
<evidence type="ECO:0000256" key="12">
    <source>
        <dbReference type="ARBA" id="ARBA00023004"/>
    </source>
</evidence>
<gene>
    <name evidence="21" type="ORF">D0Y65_038917</name>
</gene>
<keyword evidence="6 18" id="KW-0500">Molybdenum</keyword>
<dbReference type="PROSITE" id="PS50255">
    <property type="entry name" value="CYTOCHROME_B5_2"/>
    <property type="match status" value="1"/>
</dbReference>
<comment type="cofactor">
    <cofactor evidence="2">
        <name>FAD</name>
        <dbReference type="ChEBI" id="CHEBI:57692"/>
    </cofactor>
</comment>
<dbReference type="SUPFAM" id="SSF56524">
    <property type="entry name" value="Oxidoreductase molybdopterin-binding domain"/>
    <property type="match status" value="1"/>
</dbReference>
<comment type="function">
    <text evidence="3 17">Nitrate reductase is a key enzyme involved in the first step of nitrate assimilation in plants, fungi and bacteria.</text>
</comment>
<dbReference type="SUPFAM" id="SSF52343">
    <property type="entry name" value="Ferredoxin reductase-like, C-terminal NADP-linked domain"/>
    <property type="match status" value="1"/>
</dbReference>
<evidence type="ECO:0000256" key="5">
    <source>
        <dbReference type="ARBA" id="ARBA00011738"/>
    </source>
</evidence>
<dbReference type="InterPro" id="IPR017927">
    <property type="entry name" value="FAD-bd_FR_type"/>
</dbReference>
<dbReference type="Pfam" id="PF00174">
    <property type="entry name" value="Oxidored_molyb"/>
    <property type="match status" value="1"/>
</dbReference>
<evidence type="ECO:0000259" key="19">
    <source>
        <dbReference type="PROSITE" id="PS50255"/>
    </source>
</evidence>
<evidence type="ECO:0000259" key="20">
    <source>
        <dbReference type="PROSITE" id="PS51384"/>
    </source>
</evidence>
<feature type="domain" description="FAD-binding FR-type" evidence="20">
    <location>
        <begin position="630"/>
        <end position="742"/>
    </location>
</feature>
<dbReference type="GO" id="GO:0009416">
    <property type="term" value="P:response to light stimulus"/>
    <property type="evidence" value="ECO:0007669"/>
    <property type="project" value="UniProtKB-ARBA"/>
</dbReference>
<evidence type="ECO:0000256" key="1">
    <source>
        <dbReference type="ARBA" id="ARBA00001971"/>
    </source>
</evidence>
<dbReference type="SMART" id="SM01117">
    <property type="entry name" value="Cyt-b5"/>
    <property type="match status" value="1"/>
</dbReference>
<evidence type="ECO:0000256" key="16">
    <source>
        <dbReference type="ARBA" id="ARBA00048748"/>
    </source>
</evidence>
<evidence type="ECO:0000256" key="3">
    <source>
        <dbReference type="ARBA" id="ARBA00003838"/>
    </source>
</evidence>
<dbReference type="FunFam" id="2.40.30.10:FF:000021">
    <property type="entry name" value="NADH-cytochrome b5 reductase"/>
    <property type="match status" value="1"/>
</dbReference>
<dbReference type="InterPro" id="IPR012137">
    <property type="entry name" value="Nitr_rd_NADH"/>
</dbReference>
<dbReference type="GO" id="GO:0006790">
    <property type="term" value="P:sulfur compound metabolic process"/>
    <property type="evidence" value="ECO:0007669"/>
    <property type="project" value="TreeGrafter"/>
</dbReference>
<evidence type="ECO:0000256" key="2">
    <source>
        <dbReference type="ARBA" id="ARBA00001974"/>
    </source>
</evidence>
<dbReference type="InterPro" id="IPR008335">
    <property type="entry name" value="Mopterin_OxRdtase_euk"/>
</dbReference>
<dbReference type="PROSITE" id="PS00191">
    <property type="entry name" value="CYTOCHROME_B5_1"/>
    <property type="match status" value="1"/>
</dbReference>
<comment type="cofactor">
    <cofactor evidence="18">
        <name>Mo-molybdopterin</name>
        <dbReference type="ChEBI" id="CHEBI:71302"/>
    </cofactor>
    <text evidence="18">Binds 1 Mo-molybdopterin (Mo-MPT) cofactor per subunit.</text>
</comment>
<evidence type="ECO:0000256" key="6">
    <source>
        <dbReference type="ARBA" id="ARBA00022505"/>
    </source>
</evidence>
<dbReference type="GO" id="GO:0042128">
    <property type="term" value="P:nitrate assimilation"/>
    <property type="evidence" value="ECO:0007669"/>
    <property type="project" value="UniProtKB-KW"/>
</dbReference>
<reference evidence="21 22" key="1">
    <citation type="submission" date="2018-09" db="EMBL/GenBank/DDBJ databases">
        <title>A high-quality reference genome of wild soybean provides a powerful tool to mine soybean genomes.</title>
        <authorList>
            <person name="Xie M."/>
            <person name="Chung C.Y.L."/>
            <person name="Li M.-W."/>
            <person name="Wong F.-L."/>
            <person name="Chan T.-F."/>
            <person name="Lam H.-M."/>
        </authorList>
    </citation>
    <scope>NUCLEOTIDE SEQUENCE [LARGE SCALE GENOMIC DNA]</scope>
    <source>
        <strain evidence="22">cv. W05</strain>
        <tissue evidence="21">Hypocotyl of etiolated seedlings</tissue>
    </source>
</reference>
<evidence type="ECO:0000256" key="4">
    <source>
        <dbReference type="ARBA" id="ARBA00006253"/>
    </source>
</evidence>
<dbReference type="InterPro" id="IPR036400">
    <property type="entry name" value="Cyt_B5-like_heme/steroid_sf"/>
</dbReference>
<dbReference type="Gene3D" id="3.40.50.80">
    <property type="entry name" value="Nucleotide-binding domain of ferredoxin-NADP reductase (FNR) module"/>
    <property type="match status" value="1"/>
</dbReference>
<organism evidence="21 22">
    <name type="scientific">Glycine soja</name>
    <name type="common">Wild soybean</name>
    <dbReference type="NCBI Taxonomy" id="3848"/>
    <lineage>
        <taxon>Eukaryota</taxon>
        <taxon>Viridiplantae</taxon>
        <taxon>Streptophyta</taxon>
        <taxon>Embryophyta</taxon>
        <taxon>Tracheophyta</taxon>
        <taxon>Spermatophyta</taxon>
        <taxon>Magnoliopsida</taxon>
        <taxon>eudicotyledons</taxon>
        <taxon>Gunneridae</taxon>
        <taxon>Pentapetalae</taxon>
        <taxon>rosids</taxon>
        <taxon>fabids</taxon>
        <taxon>Fabales</taxon>
        <taxon>Fabaceae</taxon>
        <taxon>Papilionoideae</taxon>
        <taxon>50 kb inversion clade</taxon>
        <taxon>NPAAA clade</taxon>
        <taxon>indigoferoid/millettioid clade</taxon>
        <taxon>Phaseoleae</taxon>
        <taxon>Glycine</taxon>
        <taxon>Glycine subgen. Soja</taxon>
    </lineage>
</organism>
<dbReference type="SUPFAM" id="SSF63380">
    <property type="entry name" value="Riboflavin synthase domain-like"/>
    <property type="match status" value="1"/>
</dbReference>
<comment type="caution">
    <text evidence="21">The sequence shown here is derived from an EMBL/GenBank/DDBJ whole genome shotgun (WGS) entry which is preliminary data.</text>
</comment>
<dbReference type="PROSITE" id="PS51384">
    <property type="entry name" value="FAD_FR"/>
    <property type="match status" value="1"/>
</dbReference>
<dbReference type="InterPro" id="IPR017938">
    <property type="entry name" value="Riboflavin_synthase-like_b-brl"/>
</dbReference>
<keyword evidence="12" id="KW-0408">Iron</keyword>
<dbReference type="InterPro" id="IPR018506">
    <property type="entry name" value="Cyt_B5_heme-BS"/>
</dbReference>
<dbReference type="GO" id="GO:0043546">
    <property type="term" value="F:molybdopterin cofactor binding"/>
    <property type="evidence" value="ECO:0007669"/>
    <property type="project" value="InterPro"/>
</dbReference>
<keyword evidence="9 18" id="KW-0479">Metal-binding</keyword>
<dbReference type="Gene3D" id="2.60.40.650">
    <property type="match status" value="1"/>
</dbReference>
<evidence type="ECO:0000256" key="17">
    <source>
        <dbReference type="PIRNR" id="PIRNR000233"/>
    </source>
</evidence>